<keyword evidence="4 6" id="KW-1133">Transmembrane helix</keyword>
<name>A0A9X4MY56_9FLAO</name>
<dbReference type="EMBL" id="JANCMU010000010">
    <property type="protein sequence ID" value="MDG4947033.1"/>
    <property type="molecule type" value="Genomic_DNA"/>
</dbReference>
<gene>
    <name evidence="8" type="ORF">NMK71_11480</name>
</gene>
<feature type="transmembrane region" description="Helical" evidence="6">
    <location>
        <begin position="41"/>
        <end position="61"/>
    </location>
</feature>
<dbReference type="GO" id="GO:0005886">
    <property type="term" value="C:plasma membrane"/>
    <property type="evidence" value="ECO:0007669"/>
    <property type="project" value="UniProtKB-SubCell"/>
</dbReference>
<dbReference type="InterPro" id="IPR027379">
    <property type="entry name" value="CLS_N"/>
</dbReference>
<evidence type="ECO:0000313" key="9">
    <source>
        <dbReference type="Proteomes" id="UP001152599"/>
    </source>
</evidence>
<reference evidence="8" key="1">
    <citation type="submission" date="2022-07" db="EMBL/GenBank/DDBJ databases">
        <title>Description and genome-wide analysis of Profundicola chukchiensis gen. nov., sp. nov., marine bacteria isolated from bottom sediments of the Chukchi Sea.</title>
        <authorList>
            <person name="Romanenko L."/>
            <person name="Otstavnykh N."/>
            <person name="Kurilenko V."/>
            <person name="Eremeev V."/>
            <person name="Velansky P."/>
            <person name="Mikhailov V."/>
            <person name="Isaeva M."/>
        </authorList>
    </citation>
    <scope>NUCLEOTIDE SEQUENCE</scope>
    <source>
        <strain evidence="8">KMM 9713</strain>
    </source>
</reference>
<keyword evidence="3 6" id="KW-0812">Transmembrane</keyword>
<keyword evidence="9" id="KW-1185">Reference proteome</keyword>
<evidence type="ECO:0000256" key="4">
    <source>
        <dbReference type="ARBA" id="ARBA00022989"/>
    </source>
</evidence>
<dbReference type="Pfam" id="PF13396">
    <property type="entry name" value="PLDc_N"/>
    <property type="match status" value="1"/>
</dbReference>
<dbReference type="AlphaFoldDB" id="A0A9X4MY56"/>
<evidence type="ECO:0000259" key="7">
    <source>
        <dbReference type="Pfam" id="PF13396"/>
    </source>
</evidence>
<organism evidence="8 9">
    <name type="scientific">Profundicola chukchiensis</name>
    <dbReference type="NCBI Taxonomy" id="2961959"/>
    <lineage>
        <taxon>Bacteria</taxon>
        <taxon>Pseudomonadati</taxon>
        <taxon>Bacteroidota</taxon>
        <taxon>Flavobacteriia</taxon>
        <taxon>Flavobacteriales</taxon>
        <taxon>Weeksellaceae</taxon>
        <taxon>Profundicola</taxon>
    </lineage>
</organism>
<feature type="domain" description="Cardiolipin synthase N-terminal" evidence="7">
    <location>
        <begin position="54"/>
        <end position="88"/>
    </location>
</feature>
<accession>A0A9X4MY56</accession>
<feature type="transmembrane region" description="Helical" evidence="6">
    <location>
        <begin position="68"/>
        <end position="88"/>
    </location>
</feature>
<sequence>MQIQDLILPKKLLVAFSGIGIAMIIGAFYSAFQQNNVDTTWLYVGIGLNLVSLIAVIIDLIKNPVHDKLMWILFLATIPMLAVFVYLVGRDKFLGIKNQD</sequence>
<evidence type="ECO:0000256" key="5">
    <source>
        <dbReference type="ARBA" id="ARBA00023136"/>
    </source>
</evidence>
<evidence type="ECO:0000313" key="8">
    <source>
        <dbReference type="EMBL" id="MDG4947033.1"/>
    </source>
</evidence>
<comment type="subcellular location">
    <subcellularLocation>
        <location evidence="1">Cell membrane</location>
        <topology evidence="1">Multi-pass membrane protein</topology>
    </subcellularLocation>
</comment>
<evidence type="ECO:0000256" key="6">
    <source>
        <dbReference type="SAM" id="Phobius"/>
    </source>
</evidence>
<keyword evidence="2" id="KW-1003">Cell membrane</keyword>
<dbReference type="RefSeq" id="WP_304415742.1">
    <property type="nucleotide sequence ID" value="NZ_JANAIE010000001.1"/>
</dbReference>
<comment type="caution">
    <text evidence="8">The sequence shown here is derived from an EMBL/GenBank/DDBJ whole genome shotgun (WGS) entry which is preliminary data.</text>
</comment>
<evidence type="ECO:0000256" key="1">
    <source>
        <dbReference type="ARBA" id="ARBA00004651"/>
    </source>
</evidence>
<proteinExistence type="predicted"/>
<evidence type="ECO:0000256" key="2">
    <source>
        <dbReference type="ARBA" id="ARBA00022475"/>
    </source>
</evidence>
<keyword evidence="5 6" id="KW-0472">Membrane</keyword>
<evidence type="ECO:0000256" key="3">
    <source>
        <dbReference type="ARBA" id="ARBA00022692"/>
    </source>
</evidence>
<protein>
    <recommendedName>
        <fullName evidence="7">Cardiolipin synthase N-terminal domain-containing protein</fullName>
    </recommendedName>
</protein>
<dbReference type="Proteomes" id="UP001152599">
    <property type="component" value="Unassembled WGS sequence"/>
</dbReference>
<feature type="transmembrane region" description="Helical" evidence="6">
    <location>
        <begin position="12"/>
        <end position="29"/>
    </location>
</feature>